<dbReference type="AlphaFoldDB" id="A0A4R5KG50"/>
<dbReference type="InterPro" id="IPR007331">
    <property type="entry name" value="Htaa"/>
</dbReference>
<evidence type="ECO:0000259" key="1">
    <source>
        <dbReference type="Pfam" id="PF04213"/>
    </source>
</evidence>
<accession>A0A4R5KG50</accession>
<comment type="caution">
    <text evidence="2">The sequence shown here is derived from an EMBL/GenBank/DDBJ whole genome shotgun (WGS) entry which is preliminary data.</text>
</comment>
<organism evidence="2 3">
    <name type="scientific">Arthrobacter terricola</name>
    <dbReference type="NCBI Taxonomy" id="2547396"/>
    <lineage>
        <taxon>Bacteria</taxon>
        <taxon>Bacillati</taxon>
        <taxon>Actinomycetota</taxon>
        <taxon>Actinomycetes</taxon>
        <taxon>Micrococcales</taxon>
        <taxon>Micrococcaceae</taxon>
        <taxon>Arthrobacter</taxon>
    </lineage>
</organism>
<dbReference type="EMBL" id="SMRU01000016">
    <property type="protein sequence ID" value="TDF94313.1"/>
    <property type="molecule type" value="Genomic_DNA"/>
</dbReference>
<protein>
    <recommendedName>
        <fullName evidence="1">Htaa domain-containing protein</fullName>
    </recommendedName>
</protein>
<name>A0A4R5KG50_9MICC</name>
<sequence length="180" mass="19414">MGKRRAPWSPPACTNRLAVHMCDSGLTWTVKTSFVRYIESMKDGHVAVAGGALRLEDGSFHFPLASGTPRNGLAFGGSVHFTGHFGMLSLAISAPAVVSTDDGLVLSIADDEPGERRPFVILGKPGQYPGHVEFPSPALTPAGAELFFDNYRPGTLFDPIFVMPGLPRQADSKHQEVWHD</sequence>
<evidence type="ECO:0000313" key="3">
    <source>
        <dbReference type="Proteomes" id="UP000295511"/>
    </source>
</evidence>
<keyword evidence="3" id="KW-1185">Reference proteome</keyword>
<dbReference type="Pfam" id="PF04213">
    <property type="entry name" value="HtaA"/>
    <property type="match status" value="1"/>
</dbReference>
<gene>
    <name evidence="2" type="ORF">E1809_14595</name>
</gene>
<feature type="domain" description="Htaa" evidence="1">
    <location>
        <begin position="25"/>
        <end position="160"/>
    </location>
</feature>
<dbReference type="OrthoDB" id="7210788at2"/>
<proteinExistence type="predicted"/>
<reference evidence="2 3" key="1">
    <citation type="submission" date="2019-03" db="EMBL/GenBank/DDBJ databases">
        <title>Whole genome sequence of Arthrobacter sp JH1-1.</title>
        <authorList>
            <person name="Trinh H.N."/>
        </authorList>
    </citation>
    <scope>NUCLEOTIDE SEQUENCE [LARGE SCALE GENOMIC DNA]</scope>
    <source>
        <strain evidence="2 3">JH1-1</strain>
    </source>
</reference>
<dbReference type="Proteomes" id="UP000295511">
    <property type="component" value="Unassembled WGS sequence"/>
</dbReference>
<evidence type="ECO:0000313" key="2">
    <source>
        <dbReference type="EMBL" id="TDF94313.1"/>
    </source>
</evidence>